<reference evidence="2" key="1">
    <citation type="journal article" date="2022" name="bioRxiv">
        <title>Sequencing and chromosome-scale assembly of the giantPleurodeles waltlgenome.</title>
        <authorList>
            <person name="Brown T."/>
            <person name="Elewa A."/>
            <person name="Iarovenko S."/>
            <person name="Subramanian E."/>
            <person name="Araus A.J."/>
            <person name="Petzold A."/>
            <person name="Susuki M."/>
            <person name="Suzuki K.-i.T."/>
            <person name="Hayashi T."/>
            <person name="Toyoda A."/>
            <person name="Oliveira C."/>
            <person name="Osipova E."/>
            <person name="Leigh N.D."/>
            <person name="Simon A."/>
            <person name="Yun M.H."/>
        </authorList>
    </citation>
    <scope>NUCLEOTIDE SEQUENCE</scope>
    <source>
        <strain evidence="2">20211129_DDA</strain>
        <tissue evidence="2">Liver</tissue>
    </source>
</reference>
<feature type="region of interest" description="Disordered" evidence="1">
    <location>
        <begin position="1"/>
        <end position="86"/>
    </location>
</feature>
<comment type="caution">
    <text evidence="2">The sequence shown here is derived from an EMBL/GenBank/DDBJ whole genome shotgun (WGS) entry which is preliminary data.</text>
</comment>
<evidence type="ECO:0000313" key="3">
    <source>
        <dbReference type="Proteomes" id="UP001066276"/>
    </source>
</evidence>
<organism evidence="2 3">
    <name type="scientific">Pleurodeles waltl</name>
    <name type="common">Iberian ribbed newt</name>
    <dbReference type="NCBI Taxonomy" id="8319"/>
    <lineage>
        <taxon>Eukaryota</taxon>
        <taxon>Metazoa</taxon>
        <taxon>Chordata</taxon>
        <taxon>Craniata</taxon>
        <taxon>Vertebrata</taxon>
        <taxon>Euteleostomi</taxon>
        <taxon>Amphibia</taxon>
        <taxon>Batrachia</taxon>
        <taxon>Caudata</taxon>
        <taxon>Salamandroidea</taxon>
        <taxon>Salamandridae</taxon>
        <taxon>Pleurodelinae</taxon>
        <taxon>Pleurodeles</taxon>
    </lineage>
</organism>
<sequence>MEGARQTLTAKEESEGGSAGKRSAIEVTKLNSKVGGGTVKDVSGMSKATQPEPKVKGRTQPDITNFLAVGGQESGNSNPILPIKGKPMCLREDPEVIVHREELPQANSETPKSNQDPDMPYVCEGSKPEETGCSRGQIEQPEVVTRMPIKVSMQMQMECNKKDSQDIHADSIVMPRVHHIRKRKELNLAGRKAAISVEEGTKKAERGQKKKSNHLKMVKKHFTH</sequence>
<dbReference type="EMBL" id="JANPWB010000008">
    <property type="protein sequence ID" value="KAJ1162574.1"/>
    <property type="molecule type" value="Genomic_DNA"/>
</dbReference>
<gene>
    <name evidence="2" type="ORF">NDU88_003042</name>
</gene>
<evidence type="ECO:0000256" key="1">
    <source>
        <dbReference type="SAM" id="MobiDB-lite"/>
    </source>
</evidence>
<protein>
    <submittedName>
        <fullName evidence="2">Uncharacterized protein</fullName>
    </submittedName>
</protein>
<keyword evidence="3" id="KW-1185">Reference proteome</keyword>
<feature type="region of interest" description="Disordered" evidence="1">
    <location>
        <begin position="101"/>
        <end position="143"/>
    </location>
</feature>
<proteinExistence type="predicted"/>
<dbReference type="AlphaFoldDB" id="A0AAV7SFH6"/>
<accession>A0AAV7SFH6</accession>
<name>A0AAV7SFH6_PLEWA</name>
<feature type="compositionally biased region" description="Polar residues" evidence="1">
    <location>
        <begin position="105"/>
        <end position="116"/>
    </location>
</feature>
<dbReference type="Proteomes" id="UP001066276">
    <property type="component" value="Chromosome 4_2"/>
</dbReference>
<evidence type="ECO:0000313" key="2">
    <source>
        <dbReference type="EMBL" id="KAJ1162574.1"/>
    </source>
</evidence>
<feature type="region of interest" description="Disordered" evidence="1">
    <location>
        <begin position="198"/>
        <end position="224"/>
    </location>
</feature>
<feature type="compositionally biased region" description="Basic residues" evidence="1">
    <location>
        <begin position="208"/>
        <end position="224"/>
    </location>
</feature>